<evidence type="ECO:0000313" key="2">
    <source>
        <dbReference type="EMBL" id="KAL2333633.1"/>
    </source>
</evidence>
<accession>A0ABD1MDP1</accession>
<dbReference type="AlphaFoldDB" id="A0ABD1MDP1"/>
<evidence type="ECO:0000256" key="1">
    <source>
        <dbReference type="SAM" id="MobiDB-lite"/>
    </source>
</evidence>
<feature type="region of interest" description="Disordered" evidence="1">
    <location>
        <begin position="67"/>
        <end position="86"/>
    </location>
</feature>
<feature type="region of interest" description="Disordered" evidence="1">
    <location>
        <begin position="120"/>
        <end position="139"/>
    </location>
</feature>
<sequence length="173" mass="19614">MEHMIKYKDNDMHLPYAILITKIMSHYGVDLSIDAAIDLGWHHCFYKKTLKKLNVVNVDGVWQHGRVNQDHGQNAEDEDQPMPEEHVSAQCIQESMTLKKDLMTFTNLFNKAAALHTQPRPTLTAPYPHPALHPHPASPSLARSGLVSTVAHPHPLHVALPAQIFQIHCNRFR</sequence>
<protein>
    <submittedName>
        <fullName evidence="2">Uncharacterized protein</fullName>
    </submittedName>
</protein>
<evidence type="ECO:0000313" key="3">
    <source>
        <dbReference type="Proteomes" id="UP001603857"/>
    </source>
</evidence>
<feature type="compositionally biased region" description="Pro residues" evidence="1">
    <location>
        <begin position="127"/>
        <end position="137"/>
    </location>
</feature>
<name>A0ABD1MDP1_9FABA</name>
<gene>
    <name evidence="2" type="ORF">Fmac_014846</name>
</gene>
<proteinExistence type="predicted"/>
<reference evidence="2 3" key="1">
    <citation type="submission" date="2024-08" db="EMBL/GenBank/DDBJ databases">
        <title>Insights into the chromosomal genome structure of Flemingia macrophylla.</title>
        <authorList>
            <person name="Ding Y."/>
            <person name="Zhao Y."/>
            <person name="Bi W."/>
            <person name="Wu M."/>
            <person name="Zhao G."/>
            <person name="Gong Y."/>
            <person name="Li W."/>
            <person name="Zhang P."/>
        </authorList>
    </citation>
    <scope>NUCLEOTIDE SEQUENCE [LARGE SCALE GENOMIC DNA]</scope>
    <source>
        <strain evidence="2">DYQJB</strain>
        <tissue evidence="2">Leaf</tissue>
    </source>
</reference>
<keyword evidence="3" id="KW-1185">Reference proteome</keyword>
<dbReference type="Proteomes" id="UP001603857">
    <property type="component" value="Unassembled WGS sequence"/>
</dbReference>
<comment type="caution">
    <text evidence="2">The sequence shown here is derived from an EMBL/GenBank/DDBJ whole genome shotgun (WGS) entry which is preliminary data.</text>
</comment>
<organism evidence="2 3">
    <name type="scientific">Flemingia macrophylla</name>
    <dbReference type="NCBI Taxonomy" id="520843"/>
    <lineage>
        <taxon>Eukaryota</taxon>
        <taxon>Viridiplantae</taxon>
        <taxon>Streptophyta</taxon>
        <taxon>Embryophyta</taxon>
        <taxon>Tracheophyta</taxon>
        <taxon>Spermatophyta</taxon>
        <taxon>Magnoliopsida</taxon>
        <taxon>eudicotyledons</taxon>
        <taxon>Gunneridae</taxon>
        <taxon>Pentapetalae</taxon>
        <taxon>rosids</taxon>
        <taxon>fabids</taxon>
        <taxon>Fabales</taxon>
        <taxon>Fabaceae</taxon>
        <taxon>Papilionoideae</taxon>
        <taxon>50 kb inversion clade</taxon>
        <taxon>NPAAA clade</taxon>
        <taxon>indigoferoid/millettioid clade</taxon>
        <taxon>Phaseoleae</taxon>
        <taxon>Flemingia</taxon>
    </lineage>
</organism>
<dbReference type="EMBL" id="JBGMDY010000005">
    <property type="protein sequence ID" value="KAL2333633.1"/>
    <property type="molecule type" value="Genomic_DNA"/>
</dbReference>